<feature type="transmembrane region" description="Helical" evidence="6">
    <location>
        <begin position="391"/>
        <end position="413"/>
    </location>
</feature>
<dbReference type="Gene3D" id="1.20.1740.10">
    <property type="entry name" value="Amino acid/polyamine transporter I"/>
    <property type="match status" value="1"/>
</dbReference>
<organism evidence="7 8">
    <name type="scientific">Strongylocentrotus purpuratus</name>
    <name type="common">Purple sea urchin</name>
    <dbReference type="NCBI Taxonomy" id="7668"/>
    <lineage>
        <taxon>Eukaryota</taxon>
        <taxon>Metazoa</taxon>
        <taxon>Echinodermata</taxon>
        <taxon>Eleutherozoa</taxon>
        <taxon>Echinozoa</taxon>
        <taxon>Echinoidea</taxon>
        <taxon>Euechinoidea</taxon>
        <taxon>Echinacea</taxon>
        <taxon>Camarodonta</taxon>
        <taxon>Echinidea</taxon>
        <taxon>Strongylocentrotidae</taxon>
        <taxon>Strongylocentrotus</taxon>
    </lineage>
</organism>
<evidence type="ECO:0000256" key="2">
    <source>
        <dbReference type="ARBA" id="ARBA00022692"/>
    </source>
</evidence>
<reference evidence="7" key="2">
    <citation type="submission" date="2021-01" db="UniProtKB">
        <authorList>
            <consortium name="EnsemblMetazoa"/>
        </authorList>
    </citation>
    <scope>IDENTIFICATION</scope>
</reference>
<proteinExistence type="predicted"/>
<feature type="transmembrane region" description="Helical" evidence="6">
    <location>
        <begin position="425"/>
        <end position="447"/>
    </location>
</feature>
<dbReference type="InterPro" id="IPR002293">
    <property type="entry name" value="AA/rel_permease1"/>
</dbReference>
<dbReference type="RefSeq" id="XP_030831827.1">
    <property type="nucleotide sequence ID" value="XM_030975967.1"/>
</dbReference>
<accession>A0A7M7SUC4</accession>
<dbReference type="Proteomes" id="UP000007110">
    <property type="component" value="Unassembled WGS sequence"/>
</dbReference>
<dbReference type="GO" id="GO:0015179">
    <property type="term" value="F:L-amino acid transmembrane transporter activity"/>
    <property type="evidence" value="ECO:0000318"/>
    <property type="project" value="GO_Central"/>
</dbReference>
<dbReference type="GO" id="GO:0003333">
    <property type="term" value="P:amino acid transmembrane transport"/>
    <property type="evidence" value="ECO:0000318"/>
    <property type="project" value="GO_Central"/>
</dbReference>
<dbReference type="FunFam" id="1.20.1740.10:FF:000092">
    <property type="entry name" value="Putative L-type amino acid transporter 1-like protein MLAS"/>
    <property type="match status" value="1"/>
</dbReference>
<dbReference type="FunCoup" id="A0A7M7SUC4">
    <property type="interactions" value="237"/>
</dbReference>
<evidence type="ECO:0000256" key="1">
    <source>
        <dbReference type="ARBA" id="ARBA00004141"/>
    </source>
</evidence>
<evidence type="ECO:0000256" key="6">
    <source>
        <dbReference type="SAM" id="Phobius"/>
    </source>
</evidence>
<dbReference type="InParanoid" id="A0A7M7SUC4"/>
<feature type="transmembrane region" description="Helical" evidence="6">
    <location>
        <begin position="453"/>
        <end position="474"/>
    </location>
</feature>
<feature type="transmembrane region" description="Helical" evidence="6">
    <location>
        <begin position="194"/>
        <end position="215"/>
    </location>
</feature>
<dbReference type="AlphaFoldDB" id="A0A7M7SUC4"/>
<keyword evidence="2 6" id="KW-0812">Transmembrane</keyword>
<dbReference type="FunFam" id="1.20.1740.10:FF:000103">
    <property type="entry name" value="Uncharacterized protein"/>
    <property type="match status" value="1"/>
</dbReference>
<dbReference type="KEGG" id="spu:579553"/>
<dbReference type="OMA" id="CALYWSK"/>
<evidence type="ECO:0000313" key="8">
    <source>
        <dbReference type="Proteomes" id="UP000007110"/>
    </source>
</evidence>
<feature type="transmembrane region" description="Helical" evidence="6">
    <location>
        <begin position="271"/>
        <end position="294"/>
    </location>
</feature>
<evidence type="ECO:0000313" key="7">
    <source>
        <dbReference type="EnsemblMetazoa" id="XP_030831827"/>
    </source>
</evidence>
<evidence type="ECO:0008006" key="9">
    <source>
        <dbReference type="Google" id="ProtNLM"/>
    </source>
</evidence>
<evidence type="ECO:0000256" key="3">
    <source>
        <dbReference type="ARBA" id="ARBA00022989"/>
    </source>
</evidence>
<protein>
    <recommendedName>
        <fullName evidence="9">B(0,+)-type amino acid transporter 1</fullName>
    </recommendedName>
</protein>
<feature type="transmembrane region" description="Helical" evidence="6">
    <location>
        <begin position="112"/>
        <end position="133"/>
    </location>
</feature>
<sequence length="517" mass="56755">METRERRTNKTSGSNSEKHEETMGNGDVTEPDNKQGKVAMKRQVSLLSGIALIVGTMIGSGIFVSPKGVLRQTESVGMSLVIWFLCGVLSTIGALCYAELGTLIPKSGGEYSYILDTFGSPLAFLFAWVSTLLVRPSSVAIISLSFAEYVAAPFFGGECGPPDNIIKMFAAVCVILIVVINCASVKLATGVQNVFTVAKLLALVIIIIVGFIQLAQGNTQYLDPKTSFQGSTANVAAYGIAFYQGLWAYDGWNQLNYVTEELINPYRNLPLAIIIGIPMVTVLYLLVNISYFTVMSPEELLQSSAVAVTFGDRTLGVMAWIMPFFVACSTFGAANGTLFTGGRLAYVAAREGHMVEVLSMVHVKRFTPFPAMIFTAILSIAMLLPSDFDTLVNYFSFAAWMFYGITVSALLYLRYKWPDAHRPIKVPIVLPIIVLIAAVYLVIAPIIEEPALEFLYAFLFILSGLIFYLPFVFYKKELGCMKYLTVFLQLLFQVAPSKYVAPEEVEEEEEEAIVVES</sequence>
<dbReference type="InterPro" id="IPR050598">
    <property type="entry name" value="AminoAcid_Transporter"/>
</dbReference>
<dbReference type="GeneID" id="579553"/>
<keyword evidence="3 6" id="KW-1133">Transmembrane helix</keyword>
<name>A0A7M7SUC4_STRPU</name>
<dbReference type="OrthoDB" id="5982228at2759"/>
<dbReference type="EnsemblMetazoa" id="XM_030975967">
    <property type="protein sequence ID" value="XP_030831827"/>
    <property type="gene ID" value="LOC579553"/>
</dbReference>
<feature type="transmembrane region" description="Helical" evidence="6">
    <location>
        <begin position="320"/>
        <end position="346"/>
    </location>
</feature>
<dbReference type="PANTHER" id="PTHR11785">
    <property type="entry name" value="AMINO ACID TRANSPORTER"/>
    <property type="match status" value="1"/>
</dbReference>
<feature type="transmembrane region" description="Helical" evidence="6">
    <location>
        <begin position="366"/>
        <end position="385"/>
    </location>
</feature>
<dbReference type="PIRSF" id="PIRSF006060">
    <property type="entry name" value="AA_transporter"/>
    <property type="match status" value="1"/>
</dbReference>
<comment type="subcellular location">
    <subcellularLocation>
        <location evidence="1">Membrane</location>
        <topology evidence="1">Multi-pass membrane protein</topology>
    </subcellularLocation>
</comment>
<dbReference type="GO" id="GO:0016020">
    <property type="term" value="C:membrane"/>
    <property type="evidence" value="ECO:0007669"/>
    <property type="project" value="UniProtKB-SubCell"/>
</dbReference>
<dbReference type="Pfam" id="PF13520">
    <property type="entry name" value="AA_permease_2"/>
    <property type="match status" value="1"/>
</dbReference>
<dbReference type="PANTHER" id="PTHR11785:SF512">
    <property type="entry name" value="SOBREMESA, ISOFORM B"/>
    <property type="match status" value="1"/>
</dbReference>
<keyword evidence="8" id="KW-1185">Reference proteome</keyword>
<feature type="transmembrane region" description="Helical" evidence="6">
    <location>
        <begin position="76"/>
        <end position="100"/>
    </location>
</feature>
<reference evidence="8" key="1">
    <citation type="submission" date="2015-02" db="EMBL/GenBank/DDBJ databases">
        <title>Genome sequencing for Strongylocentrotus purpuratus.</title>
        <authorList>
            <person name="Murali S."/>
            <person name="Liu Y."/>
            <person name="Vee V."/>
            <person name="English A."/>
            <person name="Wang M."/>
            <person name="Skinner E."/>
            <person name="Han Y."/>
            <person name="Muzny D.M."/>
            <person name="Worley K.C."/>
            <person name="Gibbs R.A."/>
        </authorList>
    </citation>
    <scope>NUCLEOTIDE SEQUENCE</scope>
</reference>
<evidence type="ECO:0000256" key="5">
    <source>
        <dbReference type="SAM" id="MobiDB-lite"/>
    </source>
</evidence>
<feature type="transmembrane region" description="Helical" evidence="6">
    <location>
        <begin position="44"/>
        <end position="64"/>
    </location>
</feature>
<keyword evidence="4 6" id="KW-0472">Membrane</keyword>
<feature type="transmembrane region" description="Helical" evidence="6">
    <location>
        <begin position="168"/>
        <end position="188"/>
    </location>
</feature>
<feature type="region of interest" description="Disordered" evidence="5">
    <location>
        <begin position="1"/>
        <end position="33"/>
    </location>
</feature>
<evidence type="ECO:0000256" key="4">
    <source>
        <dbReference type="ARBA" id="ARBA00023136"/>
    </source>
</evidence>